<reference evidence="1" key="1">
    <citation type="submission" date="2014-07" db="EMBL/GenBank/DDBJ databases">
        <authorList>
            <person name="Martin A.A"/>
            <person name="De Silva N."/>
        </authorList>
    </citation>
    <scope>NUCLEOTIDE SEQUENCE</scope>
</reference>
<organism evidence="1 2">
    <name type="scientific">Strongyloides venezuelensis</name>
    <name type="common">Threadworm</name>
    <dbReference type="NCBI Taxonomy" id="75913"/>
    <lineage>
        <taxon>Eukaryota</taxon>
        <taxon>Metazoa</taxon>
        <taxon>Ecdysozoa</taxon>
        <taxon>Nematoda</taxon>
        <taxon>Chromadorea</taxon>
        <taxon>Rhabditida</taxon>
        <taxon>Tylenchina</taxon>
        <taxon>Panagrolaimomorpha</taxon>
        <taxon>Strongyloidoidea</taxon>
        <taxon>Strongyloididae</taxon>
        <taxon>Strongyloides</taxon>
    </lineage>
</organism>
<dbReference type="WBParaSite" id="SVE_1994600.1">
    <property type="protein sequence ID" value="SVE_1994600.1"/>
    <property type="gene ID" value="SVE_1994600"/>
</dbReference>
<evidence type="ECO:0000313" key="2">
    <source>
        <dbReference type="WBParaSite" id="SVE_1994600.1"/>
    </source>
</evidence>
<name>A0A0K0G5C9_STRVS</name>
<keyword evidence="1" id="KW-1185">Reference proteome</keyword>
<dbReference type="AlphaFoldDB" id="A0A0K0G5C9"/>
<dbReference type="Proteomes" id="UP000035680">
    <property type="component" value="Unassembled WGS sequence"/>
</dbReference>
<proteinExistence type="predicted"/>
<sequence>MFPCIKMIYKFEEGNGYLKNKKYRRPKSILDNNELGKDIRNNPYTNVKELIKDQNISKSIILFTQRR</sequence>
<protein>
    <submittedName>
        <fullName evidence="2">Uncharacterized protein</fullName>
    </submittedName>
</protein>
<evidence type="ECO:0000313" key="1">
    <source>
        <dbReference type="Proteomes" id="UP000035680"/>
    </source>
</evidence>
<accession>A0A0K0G5C9</accession>
<reference evidence="2" key="2">
    <citation type="submission" date="2015-08" db="UniProtKB">
        <authorList>
            <consortium name="WormBaseParasite"/>
        </authorList>
    </citation>
    <scope>IDENTIFICATION</scope>
</reference>